<dbReference type="Proteomes" id="UP000250744">
    <property type="component" value="Unassembled WGS sequence"/>
</dbReference>
<accession>A0A364NPP4</accession>
<proteinExistence type="predicted"/>
<organism evidence="1 2">
    <name type="scientific">Nitrincola tibetensis</name>
    <dbReference type="NCBI Taxonomy" id="2219697"/>
    <lineage>
        <taxon>Bacteria</taxon>
        <taxon>Pseudomonadati</taxon>
        <taxon>Pseudomonadota</taxon>
        <taxon>Gammaproteobacteria</taxon>
        <taxon>Oceanospirillales</taxon>
        <taxon>Oceanospirillaceae</taxon>
        <taxon>Nitrincola</taxon>
    </lineage>
</organism>
<reference evidence="1 2" key="1">
    <citation type="submission" date="2018-06" db="EMBL/GenBank/DDBJ databases">
        <title>Nitrincola tibetense sp. nov., isolated from Lake XuguoCo on Tibetan Plateau.</title>
        <authorList>
            <person name="Xing P."/>
        </authorList>
    </citation>
    <scope>NUCLEOTIDE SEQUENCE [LARGE SCALE GENOMIC DNA]</scope>
    <source>
        <strain evidence="2">xg18</strain>
    </source>
</reference>
<dbReference type="RefSeq" id="WP_112158440.1">
    <property type="nucleotide sequence ID" value="NZ_QKRX01000003.1"/>
</dbReference>
<evidence type="ECO:0000313" key="2">
    <source>
        <dbReference type="Proteomes" id="UP000250744"/>
    </source>
</evidence>
<dbReference type="AlphaFoldDB" id="A0A364NPP4"/>
<keyword evidence="2" id="KW-1185">Reference proteome</keyword>
<sequence length="149" mass="16360">MKIFLCLIFIVTSCAAYSTEQDIYSDNNAKKLSGVDLFDILLKNLNHPLKNEPLCQPPETVTDQKNYTLADQLSLLLATGHYKDTSAKLESICTAGTFEQPSGGLVDVWDCQITIVETRANDEFVSSSTIAVAISNSQKQMMAGSLRCM</sequence>
<name>A0A364NPP4_9GAMM</name>
<evidence type="ECO:0000313" key="1">
    <source>
        <dbReference type="EMBL" id="RAU19053.1"/>
    </source>
</evidence>
<gene>
    <name evidence="1" type="ORF">DN062_06170</name>
</gene>
<dbReference type="EMBL" id="QKRX01000003">
    <property type="protein sequence ID" value="RAU19053.1"/>
    <property type="molecule type" value="Genomic_DNA"/>
</dbReference>
<protein>
    <submittedName>
        <fullName evidence="1">Uncharacterized protein</fullName>
    </submittedName>
</protein>
<comment type="caution">
    <text evidence="1">The sequence shown here is derived from an EMBL/GenBank/DDBJ whole genome shotgun (WGS) entry which is preliminary data.</text>
</comment>